<dbReference type="SUPFAM" id="SSF52309">
    <property type="entry name" value="N-(deoxy)ribosyltransferase-like"/>
    <property type="match status" value="1"/>
</dbReference>
<protein>
    <recommendedName>
        <fullName evidence="3">Nucleoside 2-deoxyribosyltransferase</fullName>
    </recommendedName>
</protein>
<gene>
    <name evidence="1" type="ORF">BJI67_16345</name>
</gene>
<organism evidence="1 2">
    <name type="scientific">Acidihalobacter aeolianus</name>
    <dbReference type="NCBI Taxonomy" id="2792603"/>
    <lineage>
        <taxon>Bacteria</taxon>
        <taxon>Pseudomonadati</taxon>
        <taxon>Pseudomonadota</taxon>
        <taxon>Gammaproteobacteria</taxon>
        <taxon>Chromatiales</taxon>
        <taxon>Ectothiorhodospiraceae</taxon>
        <taxon>Acidihalobacter</taxon>
    </lineage>
</organism>
<dbReference type="AlphaFoldDB" id="A0A1D8KCW3"/>
<dbReference type="PANTHER" id="PTHR15364">
    <property type="entry name" value="2'-DEOXYNUCLEOSIDE 5'-PHOSPHATE N-HYDROLASE 1"/>
    <property type="match status" value="1"/>
</dbReference>
<name>A0A1D8KCW3_9GAMM</name>
<accession>A0A1D8KCW3</accession>
<dbReference type="Gene3D" id="3.40.50.450">
    <property type="match status" value="1"/>
</dbReference>
<dbReference type="EMBL" id="CP017449">
    <property type="protein sequence ID" value="AOV18808.1"/>
    <property type="molecule type" value="Genomic_DNA"/>
</dbReference>
<evidence type="ECO:0000313" key="1">
    <source>
        <dbReference type="EMBL" id="AOV18808.1"/>
    </source>
</evidence>
<proteinExistence type="predicted"/>
<dbReference type="PANTHER" id="PTHR15364:SF0">
    <property type="entry name" value="2'-DEOXYNUCLEOSIDE 5'-PHOSPHATE N-HYDROLASE 1"/>
    <property type="match status" value="1"/>
</dbReference>
<dbReference type="KEGG" id="aaeo:BJI67_16345"/>
<reference evidence="1 2" key="1">
    <citation type="submission" date="2016-09" db="EMBL/GenBank/DDBJ databases">
        <title>Acidihalobacter prosperus V6 (DSM14174).</title>
        <authorList>
            <person name="Khaleque H.N."/>
            <person name="Ramsay J.P."/>
            <person name="Murphy R.J.T."/>
            <person name="Kaksonen A.H."/>
            <person name="Boxall N.J."/>
            <person name="Watkin E.L.J."/>
        </authorList>
    </citation>
    <scope>NUCLEOTIDE SEQUENCE [LARGE SCALE GENOMIC DNA]</scope>
    <source>
        <strain evidence="1 2">V6</strain>
        <plasmid evidence="2">papv6</plasmid>
    </source>
</reference>
<evidence type="ECO:0000313" key="2">
    <source>
        <dbReference type="Proteomes" id="UP000095342"/>
    </source>
</evidence>
<keyword evidence="2" id="KW-1185">Reference proteome</keyword>
<geneLocation type="plasmid" evidence="2">
    <name>papv6</name>
</geneLocation>
<dbReference type="RefSeq" id="WP_070074331.1">
    <property type="nucleotide sequence ID" value="NZ_CP017449.1"/>
</dbReference>
<sequence>MIPNNTYRTVYLAGPDLFYPDADARFDQLKALCLKFGLRAISPIDAGALPTDAPATIRARNLSHIRQADGVLANLAGFRGPEPDSGTVYEVGFAAALNRVVVAYNVDGLTHYERVQQSHGPLNYDTRPDARAPITDKEGIEVEDFGLRANLMLAAGHLIYPYTVHAVAKLAELVIQSSAHLRSQDPLAGNAAETQHVV</sequence>
<dbReference type="InterPro" id="IPR051239">
    <property type="entry name" value="2'-dNMP_N-hydrolase"/>
</dbReference>
<dbReference type="GO" id="GO:0009159">
    <property type="term" value="P:deoxyribonucleoside monophosphate catabolic process"/>
    <property type="evidence" value="ECO:0007669"/>
    <property type="project" value="TreeGrafter"/>
</dbReference>
<dbReference type="GO" id="GO:0070694">
    <property type="term" value="F:5-hydroxymethyl-dUMP N-hydrolase activity"/>
    <property type="evidence" value="ECO:0007669"/>
    <property type="project" value="TreeGrafter"/>
</dbReference>
<evidence type="ECO:0008006" key="3">
    <source>
        <dbReference type="Google" id="ProtNLM"/>
    </source>
</evidence>
<dbReference type="Pfam" id="PF05014">
    <property type="entry name" value="Nuc_deoxyrib_tr"/>
    <property type="match status" value="1"/>
</dbReference>
<dbReference type="InterPro" id="IPR007710">
    <property type="entry name" value="Nucleoside_deoxyribTrfase"/>
</dbReference>
<dbReference type="Proteomes" id="UP000095342">
    <property type="component" value="Plasmid pAPV6"/>
</dbReference>
<keyword evidence="1" id="KW-0614">Plasmid</keyword>